<dbReference type="InterPro" id="IPR036661">
    <property type="entry name" value="Luciferase-like_sf"/>
</dbReference>
<protein>
    <submittedName>
        <fullName evidence="8">FMN-dependent oxidoreductase, nitrilotriacetate monooxygenase family</fullName>
    </submittedName>
</protein>
<dbReference type="CDD" id="cd01095">
    <property type="entry name" value="Nitrilotriacetate_monoxgenase"/>
    <property type="match status" value="1"/>
</dbReference>
<sequence length="453" mass="49805">MTNNKKHLALTVFMITGGYHYDSWRREGSRAEGLGYLDLVVDMAKKAEAAKLDGIFFGDTVSAGKVPGVDPTVAGHYEPLTTLSALAAVTSRIGLIGTASTTFSEPYNVARQFSGLDSLSGGRAGWNVVTSAMGNENYGMDEMPAPADRYARATEFVDVVTKLWDSWSDDAVIVDREGGRWGDPDRIRRIDHQGDHYKVAGPINMRRSPQGHPVLVQAGSSGDGMRLGASIADLIYTAQPDMKLSQKFYDQFKAAVQQAGRRPEAVKILPGIVPIIGRTEKEGQELAAELGNLVNMDTGRTIMEQRLDMSLADIDLDEQIPAERFNLESSRSSRQRTEIFMRLSVEQGYTLRDLIIENARGHGHGWVIGSASQAADRMIEWFESGACDGFSLNSPYIPGGLDDICELLIPELQERGYYRDEYEGTTLREHLGLERPGAWDVQKVRAEEPANAG</sequence>
<dbReference type="KEGG" id="acry:AC20117_09430"/>
<evidence type="ECO:0000256" key="2">
    <source>
        <dbReference type="ARBA" id="ARBA00022643"/>
    </source>
</evidence>
<evidence type="ECO:0000256" key="4">
    <source>
        <dbReference type="ARBA" id="ARBA00023033"/>
    </source>
</evidence>
<keyword evidence="1 6" id="KW-0285">Flavoprotein</keyword>
<keyword evidence="4 8" id="KW-0503">Monooxygenase</keyword>
<dbReference type="RefSeq" id="WP_074699947.1">
    <property type="nucleotide sequence ID" value="NZ_CP018863.1"/>
</dbReference>
<feature type="binding site" evidence="6">
    <location>
        <position position="150"/>
    </location>
    <ligand>
        <name>FMN</name>
        <dbReference type="ChEBI" id="CHEBI:58210"/>
    </ligand>
</feature>
<keyword evidence="9" id="KW-1185">Reference proteome</keyword>
<feature type="binding site" evidence="6">
    <location>
        <position position="220"/>
    </location>
    <ligand>
        <name>FMN</name>
        <dbReference type="ChEBI" id="CHEBI:58210"/>
    </ligand>
</feature>
<evidence type="ECO:0000256" key="5">
    <source>
        <dbReference type="ARBA" id="ARBA00033748"/>
    </source>
</evidence>
<dbReference type="InterPro" id="IPR011251">
    <property type="entry name" value="Luciferase-like_dom"/>
</dbReference>
<dbReference type="PIRSF" id="PIRSF000337">
    <property type="entry name" value="NTA_MOA"/>
    <property type="match status" value="1"/>
</dbReference>
<name>A0A1H1BVG7_9MICC</name>
<evidence type="ECO:0000256" key="3">
    <source>
        <dbReference type="ARBA" id="ARBA00023002"/>
    </source>
</evidence>
<evidence type="ECO:0000259" key="7">
    <source>
        <dbReference type="Pfam" id="PF00296"/>
    </source>
</evidence>
<dbReference type="PANTHER" id="PTHR30011:SF16">
    <property type="entry name" value="C2H2 FINGER DOMAIN TRANSCRIPTION FACTOR (EUROFUNG)-RELATED"/>
    <property type="match status" value="1"/>
</dbReference>
<dbReference type="Pfam" id="PF00296">
    <property type="entry name" value="Bac_luciferase"/>
    <property type="match status" value="1"/>
</dbReference>
<dbReference type="AlphaFoldDB" id="A0A1H1BVG7"/>
<feature type="binding site" evidence="6">
    <location>
        <position position="221"/>
    </location>
    <ligand>
        <name>FMN</name>
        <dbReference type="ChEBI" id="CHEBI:58210"/>
    </ligand>
</feature>
<feature type="binding site" evidence="6">
    <location>
        <position position="98"/>
    </location>
    <ligand>
        <name>FMN</name>
        <dbReference type="ChEBI" id="CHEBI:58210"/>
    </ligand>
</feature>
<comment type="similarity">
    <text evidence="5">Belongs to the NtaA/SnaA/DszA monooxygenase family.</text>
</comment>
<dbReference type="InterPro" id="IPR016215">
    <property type="entry name" value="NTA_MOA"/>
</dbReference>
<evidence type="ECO:0000313" key="9">
    <source>
        <dbReference type="Proteomes" id="UP000181917"/>
    </source>
</evidence>
<dbReference type="EMBL" id="FNKH01000002">
    <property type="protein sequence ID" value="SDQ55750.1"/>
    <property type="molecule type" value="Genomic_DNA"/>
</dbReference>
<dbReference type="OrthoDB" id="3265338at2"/>
<dbReference type="Proteomes" id="UP000181917">
    <property type="component" value="Unassembled WGS sequence"/>
</dbReference>
<dbReference type="Gene3D" id="3.20.20.30">
    <property type="entry name" value="Luciferase-like domain"/>
    <property type="match status" value="1"/>
</dbReference>
<evidence type="ECO:0000256" key="6">
    <source>
        <dbReference type="PIRSR" id="PIRSR000337-1"/>
    </source>
</evidence>
<organism evidence="8 9">
    <name type="scientific">Crystallibacter crystallopoietes</name>
    <dbReference type="NCBI Taxonomy" id="37928"/>
    <lineage>
        <taxon>Bacteria</taxon>
        <taxon>Bacillati</taxon>
        <taxon>Actinomycetota</taxon>
        <taxon>Actinomycetes</taxon>
        <taxon>Micrococcales</taxon>
        <taxon>Micrococcaceae</taxon>
        <taxon>Crystallibacter</taxon>
    </lineage>
</organism>
<evidence type="ECO:0000256" key="1">
    <source>
        <dbReference type="ARBA" id="ARBA00022630"/>
    </source>
</evidence>
<feature type="binding site" evidence="6">
    <location>
        <position position="59"/>
    </location>
    <ligand>
        <name>FMN</name>
        <dbReference type="ChEBI" id="CHEBI:58210"/>
    </ligand>
</feature>
<keyword evidence="2 6" id="KW-0288">FMN</keyword>
<dbReference type="GO" id="GO:0004497">
    <property type="term" value="F:monooxygenase activity"/>
    <property type="evidence" value="ECO:0007669"/>
    <property type="project" value="UniProtKB-KW"/>
</dbReference>
<reference evidence="8 9" key="1">
    <citation type="submission" date="2016-10" db="EMBL/GenBank/DDBJ databases">
        <authorList>
            <person name="de Groot N.N."/>
        </authorList>
    </citation>
    <scope>NUCLEOTIDE SEQUENCE [LARGE SCALE GENOMIC DNA]</scope>
    <source>
        <strain evidence="8 9">DSM 20117</strain>
    </source>
</reference>
<proteinExistence type="inferred from homology"/>
<accession>A0A1H1BVG7</accession>
<gene>
    <name evidence="8" type="ORF">SAMN04489742_1585</name>
</gene>
<evidence type="ECO:0000313" key="8">
    <source>
        <dbReference type="EMBL" id="SDQ55750.1"/>
    </source>
</evidence>
<dbReference type="InterPro" id="IPR051260">
    <property type="entry name" value="Diverse_substr_monoxygenases"/>
</dbReference>
<feature type="domain" description="Luciferase-like" evidence="7">
    <location>
        <begin position="35"/>
        <end position="386"/>
    </location>
</feature>
<dbReference type="NCBIfam" id="TIGR03860">
    <property type="entry name" value="FMN_nitrolo"/>
    <property type="match status" value="1"/>
</dbReference>
<dbReference type="GO" id="GO:0016705">
    <property type="term" value="F:oxidoreductase activity, acting on paired donors, with incorporation or reduction of molecular oxygen"/>
    <property type="evidence" value="ECO:0007669"/>
    <property type="project" value="InterPro"/>
</dbReference>
<keyword evidence="3" id="KW-0560">Oxidoreductase</keyword>
<dbReference type="STRING" id="37928.SAMN04489742_1585"/>
<dbReference type="SUPFAM" id="SSF51679">
    <property type="entry name" value="Bacterial luciferase-like"/>
    <property type="match status" value="1"/>
</dbReference>
<dbReference type="PANTHER" id="PTHR30011">
    <property type="entry name" value="ALKANESULFONATE MONOOXYGENASE-RELATED"/>
    <property type="match status" value="1"/>
</dbReference>